<evidence type="ECO:0000256" key="1">
    <source>
        <dbReference type="SAM" id="MobiDB-lite"/>
    </source>
</evidence>
<evidence type="ECO:0000313" key="2">
    <source>
        <dbReference type="EMBL" id="KKN05183.1"/>
    </source>
</evidence>
<protein>
    <submittedName>
        <fullName evidence="2">Uncharacterized protein</fullName>
    </submittedName>
</protein>
<sequence length="145" mass="15832">MPTPPLDDEKKERAAYLLATGSTQVEAANDIGVHKQTIYKLTLNPDFQRLVARFKQDLGREADEVLEGGVAAAAKTIVQMAEGKIDANSAQLKAALWLLDRVKGPKAPPRPDKEAQDEEKELAAELEGTHAEELEEMLSSGQPEQ</sequence>
<accession>A0A0F9QIN7</accession>
<proteinExistence type="predicted"/>
<name>A0A0F9QIN7_9ZZZZ</name>
<dbReference type="AlphaFoldDB" id="A0A0F9QIN7"/>
<comment type="caution">
    <text evidence="2">The sequence shown here is derived from an EMBL/GenBank/DDBJ whole genome shotgun (WGS) entry which is preliminary data.</text>
</comment>
<gene>
    <name evidence="2" type="ORF">LCGC14_1089920</name>
</gene>
<dbReference type="EMBL" id="LAZR01004833">
    <property type="protein sequence ID" value="KKN05183.1"/>
    <property type="molecule type" value="Genomic_DNA"/>
</dbReference>
<organism evidence="2">
    <name type="scientific">marine sediment metagenome</name>
    <dbReference type="NCBI Taxonomy" id="412755"/>
    <lineage>
        <taxon>unclassified sequences</taxon>
        <taxon>metagenomes</taxon>
        <taxon>ecological metagenomes</taxon>
    </lineage>
</organism>
<feature type="region of interest" description="Disordered" evidence="1">
    <location>
        <begin position="102"/>
        <end position="123"/>
    </location>
</feature>
<reference evidence="2" key="1">
    <citation type="journal article" date="2015" name="Nature">
        <title>Complex archaea that bridge the gap between prokaryotes and eukaryotes.</title>
        <authorList>
            <person name="Spang A."/>
            <person name="Saw J.H."/>
            <person name="Jorgensen S.L."/>
            <person name="Zaremba-Niedzwiedzka K."/>
            <person name="Martijn J."/>
            <person name="Lind A.E."/>
            <person name="van Eijk R."/>
            <person name="Schleper C."/>
            <person name="Guy L."/>
            <person name="Ettema T.J."/>
        </authorList>
    </citation>
    <scope>NUCLEOTIDE SEQUENCE</scope>
</reference>